<name>A0A8T0LRP3_9STRA</name>
<evidence type="ECO:0000313" key="2">
    <source>
        <dbReference type="EMBL" id="KAG2519370.1"/>
    </source>
</evidence>
<evidence type="ECO:0008006" key="4">
    <source>
        <dbReference type="Google" id="ProtNLM"/>
    </source>
</evidence>
<accession>A0A8T0LRP3</accession>
<feature type="region of interest" description="Disordered" evidence="1">
    <location>
        <begin position="853"/>
        <end position="909"/>
    </location>
</feature>
<evidence type="ECO:0000256" key="1">
    <source>
        <dbReference type="SAM" id="MobiDB-lite"/>
    </source>
</evidence>
<dbReference type="Proteomes" id="UP000785171">
    <property type="component" value="Unassembled WGS sequence"/>
</dbReference>
<comment type="caution">
    <text evidence="2">The sequence shown here is derived from an EMBL/GenBank/DDBJ whole genome shotgun (WGS) entry which is preliminary data.</text>
</comment>
<protein>
    <recommendedName>
        <fullName evidence="4">PDZ domain-containing protein</fullName>
    </recommendedName>
</protein>
<dbReference type="AlphaFoldDB" id="A0A8T0LRP3"/>
<gene>
    <name evidence="2" type="ORF">JM16_007176</name>
</gene>
<sequence>MNDLHTDKSKHFVRIECNTRPFLVQLAMERGHVVVHGFERSNDGKRGHLGAIERSGLVQIGDVLVVVGEEMQKFRSLEKAQQALTTAQLPAVLTFRRVVTVKETLGEYTEQEIARYLVLQDNLLASGRGVEEAALLVQACIEVFGESQSTMLLQDYIMHLEQVMLPSLGILRDDTQIDKKQQFEQIKQVMEKLHQRVDARKKEEVKVWNAAKSSNYRRIEILARQRASIKERLEKMRENHKELRPENHQLWTEYIELRHLFTQLSENVEKSKQEHYLPAFEGYSLRFGSDGIYVGVGDIWIPSFHAKFTVETRSTAPHLSFHISTPSTHGLKLRAINFTLATEGRLPSFHCDELNVEAQLIADIPLVFDSIAGWTVPQEELDVKLMSFIYYERQANSTKRGKDHDTIMKMFINRMLPSVVRHATQQLFCVELGPLIQRRDAQVILSGEMKITGRKLSVYDAALNNSKLYAKRGDDDTKEEEFSEAAREIMAISDDEADVLYAIYKTFMDTHNNNKTLFSKVETPRMCIRNLIGYFEQFNETPHLKTLACELWGQSLLLLSPTPSVSPSRRGPASSPFASIISTIEQIKEYPVDVSISLVDVNFRLNLCEGAATYYMALQRIIRRTMDTSSVGLANLAELRDGTYLENKLTRLDARPTEPPKLKVETGDFGKCQYTAERVTLSGTVWQYVTRTQESTDRMAHSQNAAAPEEMKTAASSRSDTPNDSIWDEYLESPFFSLRFHFFLSCQVTRDHIFLSIGSASLTEPKVAQLKHRVCLGQLLQDLDMINVVDSKVSRRKAGARFEHALHQRAAGAHGRGPSSTSNYSRKQTLFSQTSVVDSDGSDRASFFETDSVFGQTDRDSDMHTSSQAEVASEASLHDRSGPHEMPPPLQVAVAGDTSGRHERSGLFF</sequence>
<evidence type="ECO:0000313" key="3">
    <source>
        <dbReference type="Proteomes" id="UP000785171"/>
    </source>
</evidence>
<reference evidence="2" key="2">
    <citation type="submission" date="2020-06" db="EMBL/GenBank/DDBJ databases">
        <authorList>
            <person name="Studholme D.J."/>
        </authorList>
    </citation>
    <scope>NUCLEOTIDE SEQUENCE</scope>
    <source>
        <strain evidence="2">NZFS 2646</strain>
    </source>
</reference>
<feature type="compositionally biased region" description="Basic and acidic residues" evidence="1">
    <location>
        <begin position="899"/>
        <end position="909"/>
    </location>
</feature>
<reference evidence="2" key="1">
    <citation type="journal article" date="2015" name="Genom Data">
        <title>Genome sequences of six Phytophthora species associated with forests in New Zealand.</title>
        <authorList>
            <person name="Studholme D.J."/>
            <person name="McDougal R.L."/>
            <person name="Sambles C."/>
            <person name="Hansen E."/>
            <person name="Hardy G."/>
            <person name="Grant M."/>
            <person name="Ganley R.J."/>
            <person name="Williams N.M."/>
        </authorList>
    </citation>
    <scope>NUCLEOTIDE SEQUENCE</scope>
    <source>
        <strain evidence="2">NZFS 2646</strain>
    </source>
</reference>
<organism evidence="2 3">
    <name type="scientific">Phytophthora kernoviae</name>
    <dbReference type="NCBI Taxonomy" id="325452"/>
    <lineage>
        <taxon>Eukaryota</taxon>
        <taxon>Sar</taxon>
        <taxon>Stramenopiles</taxon>
        <taxon>Oomycota</taxon>
        <taxon>Peronosporomycetes</taxon>
        <taxon>Peronosporales</taxon>
        <taxon>Peronosporaceae</taxon>
        <taxon>Phytophthora</taxon>
    </lineage>
</organism>
<feature type="region of interest" description="Disordered" evidence="1">
    <location>
        <begin position="697"/>
        <end position="720"/>
    </location>
</feature>
<proteinExistence type="predicted"/>
<dbReference type="EMBL" id="JPWV03000283">
    <property type="protein sequence ID" value="KAG2519370.1"/>
    <property type="molecule type" value="Genomic_DNA"/>
</dbReference>